<name>A0ABD5RDS8_9EURY</name>
<reference evidence="2 3" key="1">
    <citation type="journal article" date="2019" name="Int. J. Syst. Evol. Microbiol.">
        <title>The Global Catalogue of Microorganisms (GCM) 10K type strain sequencing project: providing services to taxonomists for standard genome sequencing and annotation.</title>
        <authorList>
            <consortium name="The Broad Institute Genomics Platform"/>
            <consortium name="The Broad Institute Genome Sequencing Center for Infectious Disease"/>
            <person name="Wu L."/>
            <person name="Ma J."/>
        </authorList>
    </citation>
    <scope>NUCLEOTIDE SEQUENCE [LARGE SCALE GENOMIC DNA]</scope>
    <source>
        <strain evidence="2 3">CGMCC 1.12237</strain>
    </source>
</reference>
<dbReference type="Proteomes" id="UP001596201">
    <property type="component" value="Unassembled WGS sequence"/>
</dbReference>
<comment type="caution">
    <text evidence="2">The sequence shown here is derived from an EMBL/GenBank/DDBJ whole genome shotgun (WGS) entry which is preliminary data.</text>
</comment>
<evidence type="ECO:0000313" key="2">
    <source>
        <dbReference type="EMBL" id="MFC5368138.1"/>
    </source>
</evidence>
<dbReference type="RefSeq" id="WP_227230371.1">
    <property type="nucleotide sequence ID" value="NZ_JAJCVJ010000002.1"/>
</dbReference>
<keyword evidence="3" id="KW-1185">Reference proteome</keyword>
<dbReference type="EMBL" id="JBHSKX010000002">
    <property type="protein sequence ID" value="MFC5368138.1"/>
    <property type="molecule type" value="Genomic_DNA"/>
</dbReference>
<protein>
    <submittedName>
        <fullName evidence="2">Zinc-ribbon domain-containing protein</fullName>
    </submittedName>
</protein>
<evidence type="ECO:0000313" key="3">
    <source>
        <dbReference type="Proteomes" id="UP001596201"/>
    </source>
</evidence>
<feature type="compositionally biased region" description="Polar residues" evidence="1">
    <location>
        <begin position="12"/>
        <end position="26"/>
    </location>
</feature>
<evidence type="ECO:0000256" key="1">
    <source>
        <dbReference type="SAM" id="MobiDB-lite"/>
    </source>
</evidence>
<feature type="region of interest" description="Disordered" evidence="1">
    <location>
        <begin position="1"/>
        <end position="26"/>
    </location>
</feature>
<sequence>MGLFSTVKETLAASTQSTDRGTGTQESTGAYWCHDCAERVPDFEVDGEATPDCPECGDAMTFERSPGSTGCAC</sequence>
<gene>
    <name evidence="2" type="ORF">ACFPJ5_14475</name>
</gene>
<proteinExistence type="predicted"/>
<accession>A0ABD5RDS8</accession>
<dbReference type="AlphaFoldDB" id="A0ABD5RDS8"/>
<organism evidence="2 3">
    <name type="scientific">Salinirubrum litoreum</name>
    <dbReference type="NCBI Taxonomy" id="1126234"/>
    <lineage>
        <taxon>Archaea</taxon>
        <taxon>Methanobacteriati</taxon>
        <taxon>Methanobacteriota</taxon>
        <taxon>Stenosarchaea group</taxon>
        <taxon>Halobacteria</taxon>
        <taxon>Halobacteriales</taxon>
        <taxon>Haloferacaceae</taxon>
        <taxon>Salinirubrum</taxon>
    </lineage>
</organism>